<dbReference type="SUPFAM" id="SSF51735">
    <property type="entry name" value="NAD(P)-binding Rossmann-fold domains"/>
    <property type="match status" value="1"/>
</dbReference>
<dbReference type="Proteomes" id="UP001589568">
    <property type="component" value="Unassembled WGS sequence"/>
</dbReference>
<evidence type="ECO:0000313" key="5">
    <source>
        <dbReference type="Proteomes" id="UP001589568"/>
    </source>
</evidence>
<evidence type="ECO:0000256" key="2">
    <source>
        <dbReference type="SAM" id="MobiDB-lite"/>
    </source>
</evidence>
<reference evidence="4 5" key="1">
    <citation type="submission" date="2024-09" db="EMBL/GenBank/DDBJ databases">
        <authorList>
            <person name="Sun Q."/>
            <person name="Mori K."/>
        </authorList>
    </citation>
    <scope>NUCLEOTIDE SEQUENCE [LARGE SCALE GENOMIC DNA]</scope>
    <source>
        <strain evidence="4 5">JCM 3324</strain>
    </source>
</reference>
<sequence>MTWTGRRALVTGASGFIGGHLAARLAALGAEVHTVGRRAGTDGDDAASTPADGVQRHQVDLRDPEATAELARTVRPDVLYHLASEVNGARDPEMVRVTLAGNLVAAVNVLDAARAHAVRTVMTGSIEEPRPGNGHAPPSSPYAMAKWAATGYAQLYHRLWELPVTVLRPSMVYGPAQPDTTKLIPYVTLCLLRGERPRLTKGTKLADWIYVDDVVDAYVRAGESDKAIGYTMDIATGVQTSAHEIVMRLFAIAAPEQTPEFGAAPDRPYDITQVGDLAPAAELLGWRPVTDLDDGLRRTVDWYGKVPA</sequence>
<comment type="caution">
    <text evidence="4">The sequence shown here is derived from an EMBL/GenBank/DDBJ whole genome shotgun (WGS) entry which is preliminary data.</text>
</comment>
<evidence type="ECO:0000259" key="3">
    <source>
        <dbReference type="Pfam" id="PF01370"/>
    </source>
</evidence>
<protein>
    <submittedName>
        <fullName evidence="4">NAD-dependent epimerase/dehydratase family protein</fullName>
    </submittedName>
</protein>
<name>A0ABV5P3K2_9ACTN</name>
<feature type="region of interest" description="Disordered" evidence="2">
    <location>
        <begin position="39"/>
        <end position="63"/>
    </location>
</feature>
<dbReference type="Pfam" id="PF01370">
    <property type="entry name" value="Epimerase"/>
    <property type="match status" value="1"/>
</dbReference>
<dbReference type="InterPro" id="IPR036291">
    <property type="entry name" value="NAD(P)-bd_dom_sf"/>
</dbReference>
<feature type="domain" description="NAD-dependent epimerase/dehydratase" evidence="3">
    <location>
        <begin position="8"/>
        <end position="226"/>
    </location>
</feature>
<evidence type="ECO:0000313" key="4">
    <source>
        <dbReference type="EMBL" id="MFB9477006.1"/>
    </source>
</evidence>
<accession>A0ABV5P3K2</accession>
<dbReference type="InterPro" id="IPR001509">
    <property type="entry name" value="Epimerase_deHydtase"/>
</dbReference>
<dbReference type="RefSeq" id="WP_379485267.1">
    <property type="nucleotide sequence ID" value="NZ_JBHMCF010000058.1"/>
</dbReference>
<evidence type="ECO:0000256" key="1">
    <source>
        <dbReference type="ARBA" id="ARBA00007637"/>
    </source>
</evidence>
<proteinExistence type="inferred from homology"/>
<dbReference type="Gene3D" id="3.40.50.720">
    <property type="entry name" value="NAD(P)-binding Rossmann-like Domain"/>
    <property type="match status" value="1"/>
</dbReference>
<feature type="compositionally biased region" description="Basic and acidic residues" evidence="2">
    <location>
        <begin position="54"/>
        <end position="63"/>
    </location>
</feature>
<keyword evidence="5" id="KW-1185">Reference proteome</keyword>
<comment type="similarity">
    <text evidence="1">Belongs to the NAD(P)-dependent epimerase/dehydratase family.</text>
</comment>
<organism evidence="4 5">
    <name type="scientific">Nonomuraea salmonea</name>
    <dbReference type="NCBI Taxonomy" id="46181"/>
    <lineage>
        <taxon>Bacteria</taxon>
        <taxon>Bacillati</taxon>
        <taxon>Actinomycetota</taxon>
        <taxon>Actinomycetes</taxon>
        <taxon>Streptosporangiales</taxon>
        <taxon>Streptosporangiaceae</taxon>
        <taxon>Nonomuraea</taxon>
    </lineage>
</organism>
<dbReference type="EMBL" id="JBHMCF010000058">
    <property type="protein sequence ID" value="MFB9477006.1"/>
    <property type="molecule type" value="Genomic_DNA"/>
</dbReference>
<dbReference type="PANTHER" id="PTHR43000">
    <property type="entry name" value="DTDP-D-GLUCOSE 4,6-DEHYDRATASE-RELATED"/>
    <property type="match status" value="1"/>
</dbReference>
<gene>
    <name evidence="4" type="ORF">ACFFR3_46590</name>
</gene>